<dbReference type="InterPro" id="IPR023299">
    <property type="entry name" value="ATPase_P-typ_cyto_dom_N"/>
</dbReference>
<dbReference type="Gene3D" id="2.70.150.10">
    <property type="entry name" value="Calcium-transporting ATPase, cytoplasmic transduction domain A"/>
    <property type="match status" value="1"/>
</dbReference>
<feature type="transmembrane region" description="Helical" evidence="10">
    <location>
        <begin position="121"/>
        <end position="140"/>
    </location>
</feature>
<dbReference type="GO" id="GO:0055070">
    <property type="term" value="P:copper ion homeostasis"/>
    <property type="evidence" value="ECO:0007669"/>
    <property type="project" value="TreeGrafter"/>
</dbReference>
<dbReference type="PANTHER" id="PTHR43520">
    <property type="entry name" value="ATP7, ISOFORM B"/>
    <property type="match status" value="1"/>
</dbReference>
<evidence type="ECO:0000256" key="10">
    <source>
        <dbReference type="RuleBase" id="RU362081"/>
    </source>
</evidence>
<keyword evidence="6 10" id="KW-0067">ATP-binding</keyword>
<dbReference type="InterPro" id="IPR059000">
    <property type="entry name" value="ATPase_P-type_domA"/>
</dbReference>
<feature type="transmembrane region" description="Helical" evidence="10">
    <location>
        <begin position="682"/>
        <end position="698"/>
    </location>
</feature>
<evidence type="ECO:0000313" key="12">
    <source>
        <dbReference type="EMBL" id="EEP68837.1"/>
    </source>
</evidence>
<comment type="similarity">
    <text evidence="2 10">Belongs to the cation transport ATPase (P-type) (TC 3.A.3) family. Type IB subfamily.</text>
</comment>
<keyword evidence="9 10" id="KW-0472">Membrane</keyword>
<keyword evidence="5 10" id="KW-0547">Nucleotide-binding</keyword>
<dbReference type="GO" id="GO:0012505">
    <property type="term" value="C:endomembrane system"/>
    <property type="evidence" value="ECO:0007669"/>
    <property type="project" value="UniProtKB-SubCell"/>
</dbReference>
<dbReference type="InterPro" id="IPR006121">
    <property type="entry name" value="HMA_dom"/>
</dbReference>
<dbReference type="InterPro" id="IPR008250">
    <property type="entry name" value="ATPase_P-typ_transduc_dom_A_sf"/>
</dbReference>
<evidence type="ECO:0000256" key="2">
    <source>
        <dbReference type="ARBA" id="ARBA00006024"/>
    </source>
</evidence>
<evidence type="ECO:0000256" key="6">
    <source>
        <dbReference type="ARBA" id="ARBA00022840"/>
    </source>
</evidence>
<name>C4GF32_9NEIS</name>
<dbReference type="InterPro" id="IPR027256">
    <property type="entry name" value="P-typ_ATPase_IB"/>
</dbReference>
<keyword evidence="4 10" id="KW-0479">Metal-binding</keyword>
<evidence type="ECO:0000256" key="1">
    <source>
        <dbReference type="ARBA" id="ARBA00004127"/>
    </source>
</evidence>
<dbReference type="InterPro" id="IPR023298">
    <property type="entry name" value="ATPase_P-typ_TM_dom_sf"/>
</dbReference>
<feature type="transmembrane region" description="Helical" evidence="10">
    <location>
        <begin position="333"/>
        <end position="356"/>
    </location>
</feature>
<dbReference type="GO" id="GO:0005524">
    <property type="term" value="F:ATP binding"/>
    <property type="evidence" value="ECO:0007669"/>
    <property type="project" value="UniProtKB-UniRule"/>
</dbReference>
<reference evidence="12" key="1">
    <citation type="submission" date="2009-04" db="EMBL/GenBank/DDBJ databases">
        <authorList>
            <person name="Weinstock G."/>
            <person name="Sodergren E."/>
            <person name="Clifton S."/>
            <person name="Fulton L."/>
            <person name="Fulton B."/>
            <person name="Courtney L."/>
            <person name="Fronick C."/>
            <person name="Harrison M."/>
            <person name="Strong C."/>
            <person name="Farmer C."/>
            <person name="Delahaunty K."/>
            <person name="Markovic C."/>
            <person name="Hall O."/>
            <person name="Minx P."/>
            <person name="Tomlinson C."/>
            <person name="Mitreva M."/>
            <person name="Nelson J."/>
            <person name="Hou S."/>
            <person name="Wollam A."/>
            <person name="Pepin K.H."/>
            <person name="Johnson M."/>
            <person name="Bhonagiri V."/>
            <person name="Nash W.E."/>
            <person name="Warren W."/>
            <person name="Chinwalla A."/>
            <person name="Mardis E.R."/>
            <person name="Wilson R.K."/>
        </authorList>
    </citation>
    <scope>NUCLEOTIDE SEQUENCE [LARGE SCALE GENOMIC DNA]</scope>
    <source>
        <strain evidence="12">ATCC 51147</strain>
    </source>
</reference>
<comment type="subcellular location">
    <subcellularLocation>
        <location evidence="10">Cell membrane</location>
    </subcellularLocation>
    <subcellularLocation>
        <location evidence="1">Endomembrane system</location>
        <topology evidence="1">Multi-pass membrane protein</topology>
    </subcellularLocation>
</comment>
<dbReference type="SUPFAM" id="SSF81665">
    <property type="entry name" value="Calcium ATPase, transmembrane domain M"/>
    <property type="match status" value="1"/>
</dbReference>
<evidence type="ECO:0000256" key="8">
    <source>
        <dbReference type="ARBA" id="ARBA00022989"/>
    </source>
</evidence>
<dbReference type="Pfam" id="PF00702">
    <property type="entry name" value="Hydrolase"/>
    <property type="match status" value="1"/>
</dbReference>
<dbReference type="InterPro" id="IPR023214">
    <property type="entry name" value="HAD_sf"/>
</dbReference>
<feature type="transmembrane region" description="Helical" evidence="10">
    <location>
        <begin position="152"/>
        <end position="175"/>
    </location>
</feature>
<feature type="transmembrane region" description="Helical" evidence="10">
    <location>
        <begin position="704"/>
        <end position="722"/>
    </location>
</feature>
<feature type="domain" description="HMA" evidence="11">
    <location>
        <begin position="4"/>
        <end position="70"/>
    </location>
</feature>
<dbReference type="PRINTS" id="PR00119">
    <property type="entry name" value="CATATPASE"/>
</dbReference>
<dbReference type="NCBIfam" id="TIGR01511">
    <property type="entry name" value="ATPase-IB1_Cu"/>
    <property type="match status" value="1"/>
</dbReference>
<dbReference type="AlphaFoldDB" id="C4GF32"/>
<dbReference type="Gene3D" id="3.30.70.100">
    <property type="match status" value="1"/>
</dbReference>
<evidence type="ECO:0000256" key="4">
    <source>
        <dbReference type="ARBA" id="ARBA00022723"/>
    </source>
</evidence>
<dbReference type="SUPFAM" id="SSF56784">
    <property type="entry name" value="HAD-like"/>
    <property type="match status" value="1"/>
</dbReference>
<dbReference type="GO" id="GO:0005507">
    <property type="term" value="F:copper ion binding"/>
    <property type="evidence" value="ECO:0007669"/>
    <property type="project" value="TreeGrafter"/>
</dbReference>
<dbReference type="CDD" id="cd00371">
    <property type="entry name" value="HMA"/>
    <property type="match status" value="1"/>
</dbReference>
<dbReference type="NCBIfam" id="TIGR01525">
    <property type="entry name" value="ATPase-IB_hvy"/>
    <property type="match status" value="1"/>
</dbReference>
<feature type="transmembrane region" description="Helical" evidence="10">
    <location>
        <begin position="362"/>
        <end position="386"/>
    </location>
</feature>
<dbReference type="InterPro" id="IPR018303">
    <property type="entry name" value="ATPase_P-typ_P_site"/>
</dbReference>
<dbReference type="EC" id="3.6.3.4" evidence="12"/>
<dbReference type="Pfam" id="PF00122">
    <property type="entry name" value="E1-E2_ATPase"/>
    <property type="match status" value="1"/>
</dbReference>
<protein>
    <submittedName>
        <fullName evidence="12">Copper-exporting ATPase</fullName>
        <ecNumber evidence="12">3.6.3.4</ecNumber>
    </submittedName>
</protein>
<dbReference type="PROSITE" id="PS50846">
    <property type="entry name" value="HMA_2"/>
    <property type="match status" value="1"/>
</dbReference>
<dbReference type="SUPFAM" id="SSF81653">
    <property type="entry name" value="Calcium ATPase, transduction domain A"/>
    <property type="match status" value="1"/>
</dbReference>
<dbReference type="Gene3D" id="3.40.1110.10">
    <property type="entry name" value="Calcium-transporting ATPase, cytoplasmic domain N"/>
    <property type="match status" value="1"/>
</dbReference>
<dbReference type="InterPro" id="IPR036163">
    <property type="entry name" value="HMA_dom_sf"/>
</dbReference>
<dbReference type="SUPFAM" id="SSF55008">
    <property type="entry name" value="HMA, heavy metal-associated domain"/>
    <property type="match status" value="1"/>
</dbReference>
<dbReference type="CDD" id="cd02094">
    <property type="entry name" value="P-type_ATPase_Cu-like"/>
    <property type="match status" value="1"/>
</dbReference>
<dbReference type="InterPro" id="IPR036412">
    <property type="entry name" value="HAD-like_sf"/>
</dbReference>
<keyword evidence="13" id="KW-1185">Reference proteome</keyword>
<keyword evidence="12" id="KW-0378">Hydrolase</keyword>
<keyword evidence="8 10" id="KW-1133">Transmembrane helix</keyword>
<dbReference type="FunFam" id="3.30.70.100:FF:000005">
    <property type="entry name" value="Copper-exporting P-type ATPase A"/>
    <property type="match status" value="1"/>
</dbReference>
<evidence type="ECO:0000256" key="7">
    <source>
        <dbReference type="ARBA" id="ARBA00022967"/>
    </source>
</evidence>
<dbReference type="EMBL" id="ACJW02000002">
    <property type="protein sequence ID" value="EEP68837.1"/>
    <property type="molecule type" value="Genomic_DNA"/>
</dbReference>
<evidence type="ECO:0000256" key="9">
    <source>
        <dbReference type="ARBA" id="ARBA00023136"/>
    </source>
</evidence>
<feature type="transmembrane region" description="Helical" evidence="10">
    <location>
        <begin position="94"/>
        <end position="115"/>
    </location>
</feature>
<dbReference type="GeneID" id="84906922"/>
<dbReference type="GO" id="GO:0005886">
    <property type="term" value="C:plasma membrane"/>
    <property type="evidence" value="ECO:0007669"/>
    <property type="project" value="UniProtKB-SubCell"/>
</dbReference>
<dbReference type="Gene3D" id="3.40.50.1000">
    <property type="entry name" value="HAD superfamily/HAD-like"/>
    <property type="match status" value="1"/>
</dbReference>
<keyword evidence="7" id="KW-1278">Translocase</keyword>
<keyword evidence="10" id="KW-1003">Cell membrane</keyword>
<comment type="caution">
    <text evidence="12">The sequence shown here is derived from an EMBL/GenBank/DDBJ whole genome shotgun (WGS) entry which is preliminary data.</text>
</comment>
<evidence type="ECO:0000256" key="5">
    <source>
        <dbReference type="ARBA" id="ARBA00022741"/>
    </source>
</evidence>
<gene>
    <name evidence="12" type="ORF">GCWU000324_00746</name>
</gene>
<dbReference type="OrthoDB" id="8552908at2"/>
<dbReference type="PRINTS" id="PR00943">
    <property type="entry name" value="CUATPASE"/>
</dbReference>
<sequence length="730" mass="76970">MSTQHINLQIDGMTCQACASRIEKVLNKKDFVANASVNFAGETAQVEYDDAQTTPEELMQIIQKTGYQAALKTSALPEMQPENANLWRSHWRTWLLLILAAPFMLGMVGMLFGVHTLMPPAWLQIALASIVQLWLAIPFYKSAIASVRGGLANMDVLVSIGTLAIYLYSIGMMLAGHPVHHVYFEAGVMVIAFVSLGKFLEERTKRGSLNSLGLMMQLTPRQVTVLRGTQWQPEKLENVQIGDTLRAVQGERIAADGVVLSGEAWADESHLTGESQPVYKTAGSKVLAGSILSGSVDYRAEQLGSNTLLGDMMNALADAQGSKAPIARLADKAAAVFVPTVLSIAALTFIATWLFTGSATKALVHAVAVLVVACPCALGLATPAAIMAGMGVAVRHGVWFKNAAAMEQAGHIDTVVLDKTGTLTQGKPDIAAIWTAPNISEDTLFQAAAAVEQHAVHPLAKAIVSHAAERGIAIPTATQPETEAGAGLQAQVAGIGLVKVGKPDFANLDMQAVWQQGQPENGQPENDIWQIASLVAVSINGEAAGAFALADPLKPDSAEAIARLHAHGIGVYILSGDNAATVSHIANALGIDSPHAHGNQSPRSKADFIAQLKAQGRSVAMVGDGINDAPALALADVGFAVRGSTDIAEHSADAVLVRQSVNQLADGIFIARATLKNIKQNLFFAFIYNILGIPLAAFGLLTPVIAGAMMAMSSVSVLGNALRLKKFQAR</sequence>
<dbReference type="InterPro" id="IPR017969">
    <property type="entry name" value="Heavy-metal-associated_CS"/>
</dbReference>
<accession>C4GF32</accession>
<dbReference type="RefSeq" id="WP_003794385.1">
    <property type="nucleotide sequence ID" value="NZ_GG665871.1"/>
</dbReference>
<dbReference type="Proteomes" id="UP000003009">
    <property type="component" value="Unassembled WGS sequence"/>
</dbReference>
<dbReference type="InterPro" id="IPR001757">
    <property type="entry name" value="P_typ_ATPase"/>
</dbReference>
<organism evidence="12 13">
    <name type="scientific">Kingella oralis ATCC 51147</name>
    <dbReference type="NCBI Taxonomy" id="629741"/>
    <lineage>
        <taxon>Bacteria</taxon>
        <taxon>Pseudomonadati</taxon>
        <taxon>Pseudomonadota</taxon>
        <taxon>Betaproteobacteria</taxon>
        <taxon>Neisseriales</taxon>
        <taxon>Neisseriaceae</taxon>
        <taxon>Kingella</taxon>
    </lineage>
</organism>
<dbReference type="PROSITE" id="PS01047">
    <property type="entry name" value="HMA_1"/>
    <property type="match status" value="1"/>
</dbReference>
<dbReference type="PROSITE" id="PS00154">
    <property type="entry name" value="ATPASE_E1_E2"/>
    <property type="match status" value="1"/>
</dbReference>
<dbReference type="GO" id="GO:0043682">
    <property type="term" value="F:P-type divalent copper transporter activity"/>
    <property type="evidence" value="ECO:0007669"/>
    <property type="project" value="TreeGrafter"/>
</dbReference>
<evidence type="ECO:0000259" key="11">
    <source>
        <dbReference type="PROSITE" id="PS50846"/>
    </source>
</evidence>
<dbReference type="PANTHER" id="PTHR43520:SF8">
    <property type="entry name" value="P-TYPE CU(+) TRANSPORTER"/>
    <property type="match status" value="1"/>
</dbReference>
<dbReference type="HOGENOM" id="CLU_001771_0_3_4"/>
<evidence type="ECO:0000256" key="3">
    <source>
        <dbReference type="ARBA" id="ARBA00022692"/>
    </source>
</evidence>
<proteinExistence type="inferred from homology"/>
<dbReference type="STRING" id="629741.GCWU000324_00746"/>
<keyword evidence="3 10" id="KW-0812">Transmembrane</keyword>
<dbReference type="Pfam" id="PF00403">
    <property type="entry name" value="HMA"/>
    <property type="match status" value="1"/>
</dbReference>
<evidence type="ECO:0000313" key="13">
    <source>
        <dbReference type="Proteomes" id="UP000003009"/>
    </source>
</evidence>
<dbReference type="NCBIfam" id="TIGR01494">
    <property type="entry name" value="ATPase_P-type"/>
    <property type="match status" value="2"/>
</dbReference>
<dbReference type="GO" id="GO:0016887">
    <property type="term" value="F:ATP hydrolysis activity"/>
    <property type="evidence" value="ECO:0007669"/>
    <property type="project" value="InterPro"/>
</dbReference>
<feature type="transmembrane region" description="Helical" evidence="10">
    <location>
        <begin position="181"/>
        <end position="200"/>
    </location>
</feature>